<keyword evidence="1" id="KW-0812">Transmembrane</keyword>
<dbReference type="PATRIC" id="fig|935700.4.peg.3953"/>
<reference evidence="2 3" key="1">
    <citation type="submission" date="2015-02" db="EMBL/GenBank/DDBJ databases">
        <title>Genome Sequence of Jannaschia aquimarina DSM28248, a member of the Roseobacter clade.</title>
        <authorList>
            <person name="Voget S."/>
            <person name="Daniel R."/>
        </authorList>
    </citation>
    <scope>NUCLEOTIDE SEQUENCE [LARGE SCALE GENOMIC DNA]</scope>
    <source>
        <strain evidence="2 3">GSW-M26</strain>
    </source>
</reference>
<protein>
    <submittedName>
        <fullName evidence="2">Uncharacterized protein</fullName>
    </submittedName>
</protein>
<evidence type="ECO:0000313" key="2">
    <source>
        <dbReference type="EMBL" id="KIT14546.1"/>
    </source>
</evidence>
<dbReference type="EMBL" id="JYFE01000074">
    <property type="protein sequence ID" value="KIT14546.1"/>
    <property type="molecule type" value="Genomic_DNA"/>
</dbReference>
<dbReference type="AlphaFoldDB" id="A0A0D1EC96"/>
<dbReference type="OrthoDB" id="655954at2"/>
<proteinExistence type="predicted"/>
<accession>A0A0D1EC96</accession>
<evidence type="ECO:0000256" key="1">
    <source>
        <dbReference type="SAM" id="Phobius"/>
    </source>
</evidence>
<evidence type="ECO:0000313" key="3">
    <source>
        <dbReference type="Proteomes" id="UP000032232"/>
    </source>
</evidence>
<dbReference type="RefSeq" id="WP_043920572.1">
    <property type="nucleotide sequence ID" value="NZ_FZPF01000012.1"/>
</dbReference>
<keyword evidence="3" id="KW-1185">Reference proteome</keyword>
<comment type="caution">
    <text evidence="2">The sequence shown here is derived from an EMBL/GenBank/DDBJ whole genome shotgun (WGS) entry which is preliminary data.</text>
</comment>
<feature type="transmembrane region" description="Helical" evidence="1">
    <location>
        <begin position="6"/>
        <end position="28"/>
    </location>
</feature>
<keyword evidence="1" id="KW-1133">Transmembrane helix</keyword>
<sequence>MTRIAGHGVIVILLTLVTQVGGLAWLMARDPRVGKVFLHPHLVARLDAADPKIRFQGCRAARHDDNIHLQL</sequence>
<name>A0A0D1EC96_9RHOB</name>
<organism evidence="2 3">
    <name type="scientific">Jannaschia aquimarina</name>
    <dbReference type="NCBI Taxonomy" id="935700"/>
    <lineage>
        <taxon>Bacteria</taxon>
        <taxon>Pseudomonadati</taxon>
        <taxon>Pseudomonadota</taxon>
        <taxon>Alphaproteobacteria</taxon>
        <taxon>Rhodobacterales</taxon>
        <taxon>Roseobacteraceae</taxon>
        <taxon>Jannaschia</taxon>
    </lineage>
</organism>
<keyword evidence="1" id="KW-0472">Membrane</keyword>
<gene>
    <name evidence="2" type="ORF">jaqu_38360</name>
</gene>
<dbReference type="Proteomes" id="UP000032232">
    <property type="component" value="Unassembled WGS sequence"/>
</dbReference>